<dbReference type="SUPFAM" id="SSF46785">
    <property type="entry name" value="Winged helix' DNA-binding domain"/>
    <property type="match status" value="1"/>
</dbReference>
<evidence type="ECO:0000313" key="4">
    <source>
        <dbReference type="Proteomes" id="UP000184428"/>
    </source>
</evidence>
<evidence type="ECO:0000259" key="2">
    <source>
        <dbReference type="SMART" id="SM00347"/>
    </source>
</evidence>
<dbReference type="AlphaFoldDB" id="A0A1M7U374"/>
<dbReference type="InterPro" id="IPR011991">
    <property type="entry name" value="ArsR-like_HTH"/>
</dbReference>
<dbReference type="Proteomes" id="UP000184428">
    <property type="component" value="Unassembled WGS sequence"/>
</dbReference>
<protein>
    <submittedName>
        <fullName evidence="3">Predicted transcriptional regulator, ArsR family</fullName>
    </submittedName>
</protein>
<dbReference type="CDD" id="cd00090">
    <property type="entry name" value="HTH_ARSR"/>
    <property type="match status" value="1"/>
</dbReference>
<accession>A0A1M7U374</accession>
<sequence length="318" mass="33305">MQVGGGASTPARPSPSADDGPTRHRVTALLLEHGPQTATELAEQLGVSPTAVRRHLDALVSTGRVEERHAPGTPRGRGRPARLFHLTDAGRSDFPHAYDDLALTALRFVAAQGGPDAVRAVAEAQLAGLEQRCSAAVEAAPGAPVDRAQALAGALTAEGYAASASAISGGGQLCQHHCPVAHVAAEFPQLCEAETAVIGRLVGTHVQRLATIAHGDGVCTTHIPGPVRRRYDEDRPRPEAHPEPRWPRPEARPEPARDGRDGVLPEEDGVLPHTRAGNRSGPASPVPDERAAHRLRAGGRPAPSTSSTPTNDRERTPA</sequence>
<dbReference type="SMART" id="SM00347">
    <property type="entry name" value="HTH_MARR"/>
    <property type="match status" value="1"/>
</dbReference>
<organism evidence="3 4">
    <name type="scientific">Geodermatophilus obscurus</name>
    <dbReference type="NCBI Taxonomy" id="1861"/>
    <lineage>
        <taxon>Bacteria</taxon>
        <taxon>Bacillati</taxon>
        <taxon>Actinomycetota</taxon>
        <taxon>Actinomycetes</taxon>
        <taxon>Geodermatophilales</taxon>
        <taxon>Geodermatophilaceae</taxon>
        <taxon>Geodermatophilus</taxon>
    </lineage>
</organism>
<dbReference type="InterPro" id="IPR036388">
    <property type="entry name" value="WH-like_DNA-bd_sf"/>
</dbReference>
<feature type="compositionally biased region" description="Basic and acidic residues" evidence="1">
    <location>
        <begin position="229"/>
        <end position="263"/>
    </location>
</feature>
<dbReference type="Pfam" id="PF12840">
    <property type="entry name" value="HTH_20"/>
    <property type="match status" value="1"/>
</dbReference>
<name>A0A1M7U374_9ACTN</name>
<evidence type="ECO:0000256" key="1">
    <source>
        <dbReference type="SAM" id="MobiDB-lite"/>
    </source>
</evidence>
<dbReference type="Gene3D" id="1.10.10.10">
    <property type="entry name" value="Winged helix-like DNA-binding domain superfamily/Winged helix DNA-binding domain"/>
    <property type="match status" value="1"/>
</dbReference>
<gene>
    <name evidence="3" type="ORF">SAMN05660350_02520</name>
</gene>
<dbReference type="GO" id="GO:0003700">
    <property type="term" value="F:DNA-binding transcription factor activity"/>
    <property type="evidence" value="ECO:0007669"/>
    <property type="project" value="InterPro"/>
</dbReference>
<evidence type="ECO:0000313" key="3">
    <source>
        <dbReference type="EMBL" id="SHN77418.1"/>
    </source>
</evidence>
<dbReference type="EMBL" id="FRDM01000011">
    <property type="protein sequence ID" value="SHN77418.1"/>
    <property type="molecule type" value="Genomic_DNA"/>
</dbReference>
<dbReference type="InterPro" id="IPR000835">
    <property type="entry name" value="HTH_MarR-typ"/>
</dbReference>
<dbReference type="InterPro" id="IPR050313">
    <property type="entry name" value="Carb_Metab_HTH_regulators"/>
</dbReference>
<dbReference type="InterPro" id="IPR036390">
    <property type="entry name" value="WH_DNA-bd_sf"/>
</dbReference>
<dbReference type="PANTHER" id="PTHR30363:SF28">
    <property type="entry name" value="TRANSCRIPTIONAL REGULATORY PROTEIN-RELATED"/>
    <property type="match status" value="1"/>
</dbReference>
<feature type="region of interest" description="Disordered" evidence="1">
    <location>
        <begin position="217"/>
        <end position="318"/>
    </location>
</feature>
<proteinExistence type="predicted"/>
<feature type="region of interest" description="Disordered" evidence="1">
    <location>
        <begin position="1"/>
        <end position="25"/>
    </location>
</feature>
<reference evidence="3 4" key="1">
    <citation type="submission" date="2016-12" db="EMBL/GenBank/DDBJ databases">
        <authorList>
            <person name="Song W.-J."/>
            <person name="Kurnit D.M."/>
        </authorList>
    </citation>
    <scope>NUCLEOTIDE SEQUENCE [LARGE SCALE GENOMIC DNA]</scope>
    <source>
        <strain evidence="3 4">DSM 43162</strain>
    </source>
</reference>
<feature type="domain" description="HTH marR-type" evidence="2">
    <location>
        <begin position="12"/>
        <end position="118"/>
    </location>
</feature>
<dbReference type="PANTHER" id="PTHR30363">
    <property type="entry name" value="HTH-TYPE TRANSCRIPTIONAL REGULATOR SRLR-RELATED"/>
    <property type="match status" value="1"/>
</dbReference>